<proteinExistence type="predicted"/>
<name>A0ACC3TWD3_9ASCO</name>
<keyword evidence="2" id="KW-1185">Reference proteome</keyword>
<evidence type="ECO:0000313" key="1">
    <source>
        <dbReference type="EMBL" id="KAK9325197.1"/>
    </source>
</evidence>
<evidence type="ECO:0000313" key="2">
    <source>
        <dbReference type="Proteomes" id="UP001489719"/>
    </source>
</evidence>
<sequence>MAYNYSAQADVNLDSPLIFCTLCFRRPSSSGCRCYIVTCGHIFCEDHIGIPNITSIDSNNLPKNHQCAYCHTSGVEIYAVSEELPTELAIYFSNSKVFIDRMATTLKFKLSTLTYLVDHYQAQGSETEQLRKHVKYQDNMIAQIQPALSQSAYWQSQAEKLQKENDALRKQLQYSPRQVNVLSEVQERMGPPPLSAPNTSHFKNVPPVPDLQQFSYNEENGNNSLSSGSIPTLHSSSRAGDRPPPTPLSHIRTGTPGTGSSGEKRSHTSLLDRSPRGAYASPRSQVPYLPQGKIEPIARSSVASPYFNRTAERDANGPQAPVPVYAVPHRSSGSRSPGSLSVPSATRAVFSRPVEPSSSSVTFTDTIPHIGQTVHKFNPTATAAEIPRPVTSSSLYSPHSLRTRNTISSNRGLSGTPGIEGKASASYSRARTAQTTGVEELLRLAFPEKYGLPIKRPGPTVTVHTGGVKRTAYKR</sequence>
<accession>A0ACC3TWD3</accession>
<organism evidence="1 2">
    <name type="scientific">Lipomyces orientalis</name>
    <dbReference type="NCBI Taxonomy" id="1233043"/>
    <lineage>
        <taxon>Eukaryota</taxon>
        <taxon>Fungi</taxon>
        <taxon>Dikarya</taxon>
        <taxon>Ascomycota</taxon>
        <taxon>Saccharomycotina</taxon>
        <taxon>Lipomycetes</taxon>
        <taxon>Lipomycetales</taxon>
        <taxon>Lipomycetaceae</taxon>
        <taxon>Lipomyces</taxon>
    </lineage>
</organism>
<comment type="caution">
    <text evidence="1">The sequence shown here is derived from an EMBL/GenBank/DDBJ whole genome shotgun (WGS) entry which is preliminary data.</text>
</comment>
<dbReference type="Proteomes" id="UP001489719">
    <property type="component" value="Unassembled WGS sequence"/>
</dbReference>
<dbReference type="EMBL" id="MU970042">
    <property type="protein sequence ID" value="KAK9325197.1"/>
    <property type="molecule type" value="Genomic_DNA"/>
</dbReference>
<reference evidence="2" key="1">
    <citation type="journal article" date="2024" name="Front. Bioeng. Biotechnol.">
        <title>Genome-scale model development and genomic sequencing of the oleaginous clade Lipomyces.</title>
        <authorList>
            <person name="Czajka J.J."/>
            <person name="Han Y."/>
            <person name="Kim J."/>
            <person name="Mondo S.J."/>
            <person name="Hofstad B.A."/>
            <person name="Robles A."/>
            <person name="Haridas S."/>
            <person name="Riley R."/>
            <person name="LaButti K."/>
            <person name="Pangilinan J."/>
            <person name="Andreopoulos W."/>
            <person name="Lipzen A."/>
            <person name="Yan J."/>
            <person name="Wang M."/>
            <person name="Ng V."/>
            <person name="Grigoriev I.V."/>
            <person name="Spatafora J.W."/>
            <person name="Magnuson J.K."/>
            <person name="Baker S.E."/>
            <person name="Pomraning K.R."/>
        </authorList>
    </citation>
    <scope>NUCLEOTIDE SEQUENCE [LARGE SCALE GENOMIC DNA]</scope>
    <source>
        <strain evidence="2">CBS 10300</strain>
    </source>
</reference>
<gene>
    <name evidence="1" type="ORF">V1517DRAFT_315017</name>
</gene>
<protein>
    <submittedName>
        <fullName evidence="1">Uncharacterized protein</fullName>
    </submittedName>
</protein>